<dbReference type="InterPro" id="IPR005123">
    <property type="entry name" value="Oxoglu/Fe-dep_dioxygenase_dom"/>
</dbReference>
<reference evidence="3" key="1">
    <citation type="submission" date="2020-12" db="EMBL/GenBank/DDBJ databases">
        <authorList>
            <person name="Iha C."/>
        </authorList>
    </citation>
    <scope>NUCLEOTIDE SEQUENCE</scope>
</reference>
<proteinExistence type="inferred from homology"/>
<dbReference type="GO" id="GO:0046872">
    <property type="term" value="F:metal ion binding"/>
    <property type="evidence" value="ECO:0007669"/>
    <property type="project" value="UniProtKB-KW"/>
</dbReference>
<protein>
    <recommendedName>
        <fullName evidence="2">Fe2OG dioxygenase domain-containing protein</fullName>
    </recommendedName>
</protein>
<comment type="caution">
    <text evidence="3">The sequence shown here is derived from an EMBL/GenBank/DDBJ whole genome shotgun (WGS) entry which is preliminary data.</text>
</comment>
<accession>A0A8S1IP81</accession>
<dbReference type="PRINTS" id="PR00682">
    <property type="entry name" value="IPNSYNTHASE"/>
</dbReference>
<organism evidence="3 4">
    <name type="scientific">Ostreobium quekettii</name>
    <dbReference type="NCBI Taxonomy" id="121088"/>
    <lineage>
        <taxon>Eukaryota</taxon>
        <taxon>Viridiplantae</taxon>
        <taxon>Chlorophyta</taxon>
        <taxon>core chlorophytes</taxon>
        <taxon>Ulvophyceae</taxon>
        <taxon>TCBD clade</taxon>
        <taxon>Bryopsidales</taxon>
        <taxon>Ostreobineae</taxon>
        <taxon>Ostreobiaceae</taxon>
        <taxon>Ostreobium</taxon>
    </lineage>
</organism>
<dbReference type="AlphaFoldDB" id="A0A8S1IP81"/>
<dbReference type="FunFam" id="2.60.120.330:FF:000012">
    <property type="entry name" value="Gibberellin 20 oxidase 1"/>
    <property type="match status" value="1"/>
</dbReference>
<comment type="similarity">
    <text evidence="1">Belongs to the iron/ascorbate-dependent oxidoreductase family.</text>
</comment>
<dbReference type="GO" id="GO:0016491">
    <property type="term" value="F:oxidoreductase activity"/>
    <property type="evidence" value="ECO:0007669"/>
    <property type="project" value="UniProtKB-KW"/>
</dbReference>
<dbReference type="Pfam" id="PF03171">
    <property type="entry name" value="2OG-FeII_Oxy"/>
    <property type="match status" value="1"/>
</dbReference>
<dbReference type="InterPro" id="IPR026992">
    <property type="entry name" value="DIOX_N"/>
</dbReference>
<evidence type="ECO:0000256" key="1">
    <source>
        <dbReference type="RuleBase" id="RU003682"/>
    </source>
</evidence>
<dbReference type="Gene3D" id="2.60.120.330">
    <property type="entry name" value="B-lactam Antibiotic, Isopenicillin N Synthase, Chain"/>
    <property type="match status" value="1"/>
</dbReference>
<dbReference type="EMBL" id="CAJHUC010000345">
    <property type="protein sequence ID" value="CAD7695450.1"/>
    <property type="molecule type" value="Genomic_DNA"/>
</dbReference>
<dbReference type="OrthoDB" id="526220at2759"/>
<gene>
    <name evidence="3" type="ORF">OSTQU699_LOCUS811</name>
</gene>
<dbReference type="Proteomes" id="UP000708148">
    <property type="component" value="Unassembled WGS sequence"/>
</dbReference>
<evidence type="ECO:0000313" key="4">
    <source>
        <dbReference type="Proteomes" id="UP000708148"/>
    </source>
</evidence>
<dbReference type="SUPFAM" id="SSF51197">
    <property type="entry name" value="Clavaminate synthase-like"/>
    <property type="match status" value="1"/>
</dbReference>
<dbReference type="InterPro" id="IPR027443">
    <property type="entry name" value="IPNS-like_sf"/>
</dbReference>
<evidence type="ECO:0000259" key="2">
    <source>
        <dbReference type="PROSITE" id="PS51471"/>
    </source>
</evidence>
<sequence length="333" mass="35952">MASAPVIDVGPLLLDADADAAAVESAVAQVGAACREWGFFQAVGHGVPDALLARFNAQARAFFSAPASVKRAVFRSADNPRGYFDDELTKRRRDWKEGFDYGGPEGNPVDGENRWPDPDALPRFRETLTQYFDAMVGLASALTAAVARSLGLDPGALAGALGRRHASLLRLNHYPECPNPEGNLGVSPHKDVGMLTLLLQDDVGGLQVEHGGEWVDIPPIEGAYVVNVGDMMQVFSNDAICSPVHRVVPPREGSRYSAPFFYNPAHDTVCEPIASVADPKATVLYRPFTWAEFIGKRLAGNLEDLGEEVQIAHYRVQSAPGTQASELRSQQVC</sequence>
<keyword evidence="1" id="KW-0408">Iron</keyword>
<name>A0A8S1IP81_9CHLO</name>
<dbReference type="Pfam" id="PF14226">
    <property type="entry name" value="DIOX_N"/>
    <property type="match status" value="1"/>
</dbReference>
<keyword evidence="1" id="KW-0479">Metal-binding</keyword>
<dbReference type="PROSITE" id="PS51471">
    <property type="entry name" value="FE2OG_OXY"/>
    <property type="match status" value="1"/>
</dbReference>
<dbReference type="InterPro" id="IPR044861">
    <property type="entry name" value="IPNS-like_FE2OG_OXY"/>
</dbReference>
<keyword evidence="4" id="KW-1185">Reference proteome</keyword>
<feature type="domain" description="Fe2OG dioxygenase" evidence="2">
    <location>
        <begin position="164"/>
        <end position="264"/>
    </location>
</feature>
<keyword evidence="1" id="KW-0560">Oxidoreductase</keyword>
<dbReference type="PANTHER" id="PTHR47990">
    <property type="entry name" value="2-OXOGLUTARATE (2OG) AND FE(II)-DEPENDENT OXYGENASE SUPERFAMILY PROTEIN-RELATED"/>
    <property type="match status" value="1"/>
</dbReference>
<dbReference type="InterPro" id="IPR050231">
    <property type="entry name" value="Iron_ascorbate_oxido_reductase"/>
</dbReference>
<evidence type="ECO:0000313" key="3">
    <source>
        <dbReference type="EMBL" id="CAD7695450.1"/>
    </source>
</evidence>